<accession>A0A9W6CZ61</accession>
<feature type="chain" id="PRO_5040776458" evidence="1">
    <location>
        <begin position="22"/>
        <end position="227"/>
    </location>
</feature>
<gene>
    <name evidence="3" type="ORF">DAMNIGENAA_03950</name>
</gene>
<dbReference type="InterPro" id="IPR013830">
    <property type="entry name" value="SGNH_hydro"/>
</dbReference>
<dbReference type="RefSeq" id="WP_281791980.1">
    <property type="nucleotide sequence ID" value="NZ_BSDR01000001.1"/>
</dbReference>
<dbReference type="Gene3D" id="3.40.50.1110">
    <property type="entry name" value="SGNH hydrolase"/>
    <property type="match status" value="1"/>
</dbReference>
<comment type="caution">
    <text evidence="3">The sequence shown here is derived from an EMBL/GenBank/DDBJ whole genome shotgun (WGS) entry which is preliminary data.</text>
</comment>
<dbReference type="EMBL" id="BSDR01000001">
    <property type="protein sequence ID" value="GLI32962.1"/>
    <property type="molecule type" value="Genomic_DNA"/>
</dbReference>
<dbReference type="GO" id="GO:0004622">
    <property type="term" value="F:phosphatidylcholine lysophospholipase activity"/>
    <property type="evidence" value="ECO:0007669"/>
    <property type="project" value="TreeGrafter"/>
</dbReference>
<dbReference type="CDD" id="cd01822">
    <property type="entry name" value="Lysophospholipase_L1_like"/>
    <property type="match status" value="1"/>
</dbReference>
<evidence type="ECO:0000313" key="3">
    <source>
        <dbReference type="EMBL" id="GLI32962.1"/>
    </source>
</evidence>
<feature type="signal peptide" evidence="1">
    <location>
        <begin position="1"/>
        <end position="21"/>
    </location>
</feature>
<protein>
    <submittedName>
        <fullName evidence="3">Arylesterase</fullName>
    </submittedName>
</protein>
<keyword evidence="1" id="KW-0732">Signal</keyword>
<dbReference type="PANTHER" id="PTHR30383:SF24">
    <property type="entry name" value="THIOESTERASE 1_PROTEASE 1_LYSOPHOSPHOLIPASE L1"/>
    <property type="match status" value="1"/>
</dbReference>
<reference evidence="3" key="1">
    <citation type="submission" date="2022-12" db="EMBL/GenBank/DDBJ databases">
        <title>Reference genome sequencing for broad-spectrum identification of bacterial and archaeal isolates by mass spectrometry.</title>
        <authorList>
            <person name="Sekiguchi Y."/>
            <person name="Tourlousse D.M."/>
        </authorList>
    </citation>
    <scope>NUCLEOTIDE SEQUENCE</scope>
    <source>
        <strain evidence="3">ASRB1</strain>
    </source>
</reference>
<dbReference type="InterPro" id="IPR036514">
    <property type="entry name" value="SGNH_hydro_sf"/>
</dbReference>
<dbReference type="InterPro" id="IPR051532">
    <property type="entry name" value="Ester_Hydrolysis_Enzymes"/>
</dbReference>
<dbReference type="Proteomes" id="UP001144372">
    <property type="component" value="Unassembled WGS sequence"/>
</dbReference>
<evidence type="ECO:0000256" key="1">
    <source>
        <dbReference type="SAM" id="SignalP"/>
    </source>
</evidence>
<evidence type="ECO:0000313" key="4">
    <source>
        <dbReference type="Proteomes" id="UP001144372"/>
    </source>
</evidence>
<evidence type="ECO:0000259" key="2">
    <source>
        <dbReference type="Pfam" id="PF13472"/>
    </source>
</evidence>
<proteinExistence type="predicted"/>
<keyword evidence="4" id="KW-1185">Reference proteome</keyword>
<dbReference type="SUPFAM" id="SSF52266">
    <property type="entry name" value="SGNH hydrolase"/>
    <property type="match status" value="1"/>
</dbReference>
<name>A0A9W6CZ61_9BACT</name>
<organism evidence="3 4">
    <name type="scientific">Desulforhabdus amnigena</name>
    <dbReference type="NCBI Taxonomy" id="40218"/>
    <lineage>
        <taxon>Bacteria</taxon>
        <taxon>Pseudomonadati</taxon>
        <taxon>Thermodesulfobacteriota</taxon>
        <taxon>Syntrophobacteria</taxon>
        <taxon>Syntrophobacterales</taxon>
        <taxon>Syntrophobacteraceae</taxon>
        <taxon>Desulforhabdus</taxon>
    </lineage>
</organism>
<feature type="domain" description="SGNH hydrolase-type esterase" evidence="2">
    <location>
        <begin position="44"/>
        <end position="205"/>
    </location>
</feature>
<sequence length="227" mass="24756">MGKKSLLVSLSILVFLFGLTACDSQKTSPPPEAKETAYSGTIVAMGNSLTAGFGLAQDQAYPALLQKKLLADGHNYKVVNAGVSGETSSGALSRVKWILGLKPDIVILETGANDGFRGINPVLTEKNIDETVRILQENQVTVVLAGMQIVRNLGKEYSAAFKEIYPRIAQKREVIFIPFFLQGVAGEKELNQSDTIHPTAEGYEIIVKTLYPYVLEAIQKRKQEQKG</sequence>
<dbReference type="AlphaFoldDB" id="A0A9W6CZ61"/>
<dbReference type="PANTHER" id="PTHR30383">
    <property type="entry name" value="THIOESTERASE 1/PROTEASE 1/LYSOPHOSPHOLIPASE L1"/>
    <property type="match status" value="1"/>
</dbReference>
<dbReference type="Pfam" id="PF13472">
    <property type="entry name" value="Lipase_GDSL_2"/>
    <property type="match status" value="1"/>
</dbReference>
<dbReference type="PROSITE" id="PS51257">
    <property type="entry name" value="PROKAR_LIPOPROTEIN"/>
    <property type="match status" value="1"/>
</dbReference>